<keyword evidence="2" id="KW-0808">Transferase</keyword>
<feature type="region of interest" description="Disordered" evidence="1">
    <location>
        <begin position="85"/>
        <end position="131"/>
    </location>
</feature>
<gene>
    <name evidence="2" type="ORF">KDA27_26060</name>
</gene>
<comment type="caution">
    <text evidence="2">The sequence shown here is derived from an EMBL/GenBank/DDBJ whole genome shotgun (WGS) entry which is preliminary data.</text>
</comment>
<evidence type="ECO:0000313" key="3">
    <source>
        <dbReference type="Proteomes" id="UP000739538"/>
    </source>
</evidence>
<evidence type="ECO:0000256" key="1">
    <source>
        <dbReference type="SAM" id="MobiDB-lite"/>
    </source>
</evidence>
<protein>
    <submittedName>
        <fullName evidence="2">Class I SAM-dependent methyltransferase</fullName>
    </submittedName>
</protein>
<evidence type="ECO:0000313" key="2">
    <source>
        <dbReference type="EMBL" id="MCA9759284.1"/>
    </source>
</evidence>
<proteinExistence type="predicted"/>
<dbReference type="Gene3D" id="3.40.50.150">
    <property type="entry name" value="Vaccinia Virus protein VP39"/>
    <property type="match status" value="1"/>
</dbReference>
<dbReference type="EMBL" id="JAGQHS010000303">
    <property type="protein sequence ID" value="MCA9759284.1"/>
    <property type="molecule type" value="Genomic_DNA"/>
</dbReference>
<dbReference type="GO" id="GO:0032259">
    <property type="term" value="P:methylation"/>
    <property type="evidence" value="ECO:0007669"/>
    <property type="project" value="UniProtKB-KW"/>
</dbReference>
<reference evidence="2" key="2">
    <citation type="journal article" date="2021" name="Microbiome">
        <title>Successional dynamics and alternative stable states in a saline activated sludge microbial community over 9 years.</title>
        <authorList>
            <person name="Wang Y."/>
            <person name="Ye J."/>
            <person name="Ju F."/>
            <person name="Liu L."/>
            <person name="Boyd J.A."/>
            <person name="Deng Y."/>
            <person name="Parks D.H."/>
            <person name="Jiang X."/>
            <person name="Yin X."/>
            <person name="Woodcroft B.J."/>
            <person name="Tyson G.W."/>
            <person name="Hugenholtz P."/>
            <person name="Polz M.F."/>
            <person name="Zhang T."/>
        </authorList>
    </citation>
    <scope>NUCLEOTIDE SEQUENCE</scope>
    <source>
        <strain evidence="2">HKST-UBA02</strain>
    </source>
</reference>
<feature type="compositionally biased region" description="Basic residues" evidence="1">
    <location>
        <begin position="113"/>
        <end position="122"/>
    </location>
</feature>
<dbReference type="AlphaFoldDB" id="A0A956NLE8"/>
<dbReference type="InterPro" id="IPR029063">
    <property type="entry name" value="SAM-dependent_MTases_sf"/>
</dbReference>
<sequence length="315" mass="36104">MTVVDPYSEFASVYDRWQWLHAAPFSTAMILRMEQALEEWGVPERSLMDLACGTGTLARWWSEEHPDWMIRGVDRSAEMIERARSGDGHRPFRGPGGETAHAVPATRGERAGKARTKPKTTKAPKTTPRDATDPVFEVQDITRLSTETRFGMVTCFFDSMNHITRRQDLSRLLVGARKSLLPNGLFLFDLIDEDSFEEIFSSPWIVQDDDLYVGSETQHFFRGDAEYGRVRYTFFGREPRERQPGRTGASRSGVGGGSHWARRDAEILERCWRREEFDPMVEDAGLEVIHVQLIDPEEQAEVFVPRRLYVCTPTR</sequence>
<dbReference type="CDD" id="cd02440">
    <property type="entry name" value="AdoMet_MTases"/>
    <property type="match status" value="1"/>
</dbReference>
<reference evidence="2" key="1">
    <citation type="submission" date="2020-04" db="EMBL/GenBank/DDBJ databases">
        <authorList>
            <person name="Zhang T."/>
        </authorList>
    </citation>
    <scope>NUCLEOTIDE SEQUENCE</scope>
    <source>
        <strain evidence="2">HKST-UBA02</strain>
    </source>
</reference>
<dbReference type="Pfam" id="PF13489">
    <property type="entry name" value="Methyltransf_23"/>
    <property type="match status" value="1"/>
</dbReference>
<accession>A0A956NLE8</accession>
<dbReference type="GO" id="GO:0008168">
    <property type="term" value="F:methyltransferase activity"/>
    <property type="evidence" value="ECO:0007669"/>
    <property type="project" value="UniProtKB-KW"/>
</dbReference>
<feature type="region of interest" description="Disordered" evidence="1">
    <location>
        <begin position="239"/>
        <end position="258"/>
    </location>
</feature>
<organism evidence="2 3">
    <name type="scientific">Eiseniibacteriota bacterium</name>
    <dbReference type="NCBI Taxonomy" id="2212470"/>
    <lineage>
        <taxon>Bacteria</taxon>
        <taxon>Candidatus Eiseniibacteriota</taxon>
    </lineage>
</organism>
<keyword evidence="2" id="KW-0489">Methyltransferase</keyword>
<name>A0A956NLE8_UNCEI</name>
<dbReference type="SUPFAM" id="SSF53335">
    <property type="entry name" value="S-adenosyl-L-methionine-dependent methyltransferases"/>
    <property type="match status" value="1"/>
</dbReference>
<dbReference type="Proteomes" id="UP000739538">
    <property type="component" value="Unassembled WGS sequence"/>
</dbReference>